<dbReference type="SUPFAM" id="SSF46955">
    <property type="entry name" value="Putative DNA-binding domain"/>
    <property type="match status" value="1"/>
</dbReference>
<organism evidence="7 8">
    <name type="scientific">Lacticaseibacillus camelliae DSM 22697 = JCM 13995</name>
    <dbReference type="NCBI Taxonomy" id="1423730"/>
    <lineage>
        <taxon>Bacteria</taxon>
        <taxon>Bacillati</taxon>
        <taxon>Bacillota</taxon>
        <taxon>Bacilli</taxon>
        <taxon>Lactobacillales</taxon>
        <taxon>Lactobacillaceae</taxon>
        <taxon>Lacticaseibacillus</taxon>
    </lineage>
</organism>
<keyword evidence="2" id="KW-0805">Transcription regulation</keyword>
<dbReference type="GO" id="GO:0003677">
    <property type="term" value="F:DNA binding"/>
    <property type="evidence" value="ECO:0007669"/>
    <property type="project" value="UniProtKB-KW"/>
</dbReference>
<evidence type="ECO:0000313" key="7">
    <source>
        <dbReference type="EMBL" id="KRN24802.1"/>
    </source>
</evidence>
<gene>
    <name evidence="7" type="ORF">FC75_GL001175</name>
</gene>
<dbReference type="PROSITE" id="PS50937">
    <property type="entry name" value="HTH_MERR_2"/>
    <property type="match status" value="1"/>
</dbReference>
<dbReference type="RefSeq" id="WP_056989192.1">
    <property type="nucleotide sequence ID" value="NZ_AYZJ01000022.1"/>
</dbReference>
<feature type="domain" description="HTH merR-type" evidence="6">
    <location>
        <begin position="12"/>
        <end position="80"/>
    </location>
</feature>
<evidence type="ECO:0000259" key="6">
    <source>
        <dbReference type="PROSITE" id="PS50937"/>
    </source>
</evidence>
<evidence type="ECO:0000256" key="3">
    <source>
        <dbReference type="ARBA" id="ARBA00023125"/>
    </source>
</evidence>
<keyword evidence="3" id="KW-0238">DNA-binding</keyword>
<keyword evidence="1" id="KW-0678">Repressor</keyword>
<evidence type="ECO:0000256" key="4">
    <source>
        <dbReference type="ARBA" id="ARBA00023163"/>
    </source>
</evidence>
<dbReference type="Gene3D" id="1.10.1660.10">
    <property type="match status" value="1"/>
</dbReference>
<dbReference type="PATRIC" id="fig|1423730.4.peg.1230"/>
<accession>A0A0R2F8X7</accession>
<dbReference type="SMART" id="SM00422">
    <property type="entry name" value="HTH_MERR"/>
    <property type="match status" value="1"/>
</dbReference>
<dbReference type="PANTHER" id="PTHR30204:SF65">
    <property type="entry name" value="HTH-TYPE TRANSCRIPTIONAL REGULATOR TNRA"/>
    <property type="match status" value="1"/>
</dbReference>
<keyword evidence="8" id="KW-1185">Reference proteome</keyword>
<dbReference type="InterPro" id="IPR009061">
    <property type="entry name" value="DNA-bd_dom_put_sf"/>
</dbReference>
<comment type="caution">
    <text evidence="7">The sequence shown here is derived from an EMBL/GenBank/DDBJ whole genome shotgun (WGS) entry which is preliminary data.</text>
</comment>
<keyword evidence="4" id="KW-0804">Transcription</keyword>
<reference evidence="7 8" key="1">
    <citation type="journal article" date="2015" name="Genome Announc.">
        <title>Expanding the biotechnology potential of lactobacilli through comparative genomics of 213 strains and associated genera.</title>
        <authorList>
            <person name="Sun Z."/>
            <person name="Harris H.M."/>
            <person name="McCann A."/>
            <person name="Guo C."/>
            <person name="Argimon S."/>
            <person name="Zhang W."/>
            <person name="Yang X."/>
            <person name="Jeffery I.B."/>
            <person name="Cooney J.C."/>
            <person name="Kagawa T.F."/>
            <person name="Liu W."/>
            <person name="Song Y."/>
            <person name="Salvetti E."/>
            <person name="Wrobel A."/>
            <person name="Rasinkangas P."/>
            <person name="Parkhill J."/>
            <person name="Rea M.C."/>
            <person name="O'Sullivan O."/>
            <person name="Ritari J."/>
            <person name="Douillard F.P."/>
            <person name="Paul Ross R."/>
            <person name="Yang R."/>
            <person name="Briner A.E."/>
            <person name="Felis G.E."/>
            <person name="de Vos W.M."/>
            <person name="Barrangou R."/>
            <person name="Klaenhammer T.R."/>
            <person name="Caufield P.W."/>
            <person name="Cui Y."/>
            <person name="Zhang H."/>
            <person name="O'Toole P.W."/>
        </authorList>
    </citation>
    <scope>NUCLEOTIDE SEQUENCE [LARGE SCALE GENOMIC DNA]</scope>
    <source>
        <strain evidence="7 8">DSM 22697</strain>
    </source>
</reference>
<dbReference type="GO" id="GO:0003700">
    <property type="term" value="F:DNA-binding transcription factor activity"/>
    <property type="evidence" value="ECO:0007669"/>
    <property type="project" value="InterPro"/>
</dbReference>
<sequence length="121" mass="13551">MPEISDIRTRAVLPISTVIALTDLSARQIRYYEAQGLLHPLRTPGNHRMYSLKDVDDLVEIHSQLAAGFSLAELRDAQKQPKSKTKLSDEEVRAALRSELLNQGRLNPRGDSPTQGFGFRP</sequence>
<dbReference type="EMBL" id="AYZJ01000022">
    <property type="protein sequence ID" value="KRN24802.1"/>
    <property type="molecule type" value="Genomic_DNA"/>
</dbReference>
<evidence type="ECO:0000256" key="1">
    <source>
        <dbReference type="ARBA" id="ARBA00022491"/>
    </source>
</evidence>
<dbReference type="InterPro" id="IPR000551">
    <property type="entry name" value="MerR-type_HTH_dom"/>
</dbReference>
<name>A0A0R2F8X7_9LACO</name>
<protein>
    <recommendedName>
        <fullName evidence="6">HTH merR-type domain-containing protein</fullName>
    </recommendedName>
</protein>
<dbReference type="PANTHER" id="PTHR30204">
    <property type="entry name" value="REDOX-CYCLING DRUG-SENSING TRANSCRIPTIONAL ACTIVATOR SOXR"/>
    <property type="match status" value="1"/>
</dbReference>
<feature type="region of interest" description="Disordered" evidence="5">
    <location>
        <begin position="98"/>
        <end position="121"/>
    </location>
</feature>
<dbReference type="InterPro" id="IPR047057">
    <property type="entry name" value="MerR_fam"/>
</dbReference>
<evidence type="ECO:0000313" key="8">
    <source>
        <dbReference type="Proteomes" id="UP000050865"/>
    </source>
</evidence>
<evidence type="ECO:0000256" key="5">
    <source>
        <dbReference type="SAM" id="MobiDB-lite"/>
    </source>
</evidence>
<dbReference type="AlphaFoldDB" id="A0A0R2F8X7"/>
<evidence type="ECO:0000256" key="2">
    <source>
        <dbReference type="ARBA" id="ARBA00023015"/>
    </source>
</evidence>
<dbReference type="Pfam" id="PF13411">
    <property type="entry name" value="MerR_1"/>
    <property type="match status" value="1"/>
</dbReference>
<proteinExistence type="predicted"/>
<dbReference type="Proteomes" id="UP000050865">
    <property type="component" value="Unassembled WGS sequence"/>
</dbReference>
<dbReference type="STRING" id="1423730.FC75_GL001175"/>